<dbReference type="Gene3D" id="3.40.630.30">
    <property type="match status" value="1"/>
</dbReference>
<dbReference type="PROSITE" id="PS51186">
    <property type="entry name" value="GNAT"/>
    <property type="match status" value="1"/>
</dbReference>
<dbReference type="RefSeq" id="WP_311604565.1">
    <property type="nucleotide sequence ID" value="NZ_JAVREM010000104.1"/>
</dbReference>
<evidence type="ECO:0000259" key="1">
    <source>
        <dbReference type="PROSITE" id="PS51186"/>
    </source>
</evidence>
<dbReference type="EMBL" id="JAVREM010000104">
    <property type="protein sequence ID" value="MDT0323380.1"/>
    <property type="molecule type" value="Genomic_DNA"/>
</dbReference>
<dbReference type="InterPro" id="IPR016181">
    <property type="entry name" value="Acyl_CoA_acyltransferase"/>
</dbReference>
<keyword evidence="3" id="KW-1185">Reference proteome</keyword>
<feature type="domain" description="N-acetyltransferase" evidence="1">
    <location>
        <begin position="34"/>
        <end position="182"/>
    </location>
</feature>
<dbReference type="Proteomes" id="UP001183420">
    <property type="component" value="Unassembled WGS sequence"/>
</dbReference>
<comment type="caution">
    <text evidence="2">The sequence shown here is derived from an EMBL/GenBank/DDBJ whole genome shotgun (WGS) entry which is preliminary data.</text>
</comment>
<proteinExistence type="predicted"/>
<evidence type="ECO:0000313" key="3">
    <source>
        <dbReference type="Proteomes" id="UP001183420"/>
    </source>
</evidence>
<keyword evidence="2" id="KW-0808">Transferase</keyword>
<keyword evidence="2" id="KW-0012">Acyltransferase</keyword>
<dbReference type="Pfam" id="PF13508">
    <property type="entry name" value="Acetyltransf_7"/>
    <property type="match status" value="1"/>
</dbReference>
<dbReference type="EC" id="2.3.1.-" evidence="2"/>
<reference evidence="3" key="1">
    <citation type="submission" date="2023-07" db="EMBL/GenBank/DDBJ databases">
        <title>30 novel species of actinomycetes from the DSMZ collection.</title>
        <authorList>
            <person name="Nouioui I."/>
        </authorList>
    </citation>
    <scope>NUCLEOTIDE SEQUENCE [LARGE SCALE GENOMIC DNA]</scope>
    <source>
        <strain evidence="3">DSM 44918</strain>
    </source>
</reference>
<dbReference type="InterPro" id="IPR000182">
    <property type="entry name" value="GNAT_dom"/>
</dbReference>
<evidence type="ECO:0000313" key="2">
    <source>
        <dbReference type="EMBL" id="MDT0323380.1"/>
    </source>
</evidence>
<dbReference type="SUPFAM" id="SSF55729">
    <property type="entry name" value="Acyl-CoA N-acyltransferases (Nat)"/>
    <property type="match status" value="1"/>
</dbReference>
<gene>
    <name evidence="2" type="ORF">RNC47_34270</name>
</gene>
<dbReference type="GO" id="GO:0016746">
    <property type="term" value="F:acyltransferase activity"/>
    <property type="evidence" value="ECO:0007669"/>
    <property type="project" value="UniProtKB-KW"/>
</dbReference>
<name>A0ABU2M0J9_9ACTN</name>
<protein>
    <submittedName>
        <fullName evidence="2">GNAT family N-acetyltransferase</fullName>
        <ecNumber evidence="2">2.3.1.-</ecNumber>
    </submittedName>
</protein>
<accession>A0ABU2M0J9</accession>
<organism evidence="2 3">
    <name type="scientific">Streptomyces millisiae</name>
    <dbReference type="NCBI Taxonomy" id="3075542"/>
    <lineage>
        <taxon>Bacteria</taxon>
        <taxon>Bacillati</taxon>
        <taxon>Actinomycetota</taxon>
        <taxon>Actinomycetes</taxon>
        <taxon>Kitasatosporales</taxon>
        <taxon>Streptomycetaceae</taxon>
        <taxon>Streptomyces</taxon>
    </lineage>
</organism>
<sequence length="201" mass="20586">MRLRFVLDPAVTAELREGLAELWADVTNAGGAVGFVPPVTTADVTPALRQHLVGMAEGTTRLLVGLPAGGGDGDGAGRPVATAFFKLNTHPLMGHWLGLGTVMVHPDLQGAGAGRALLAAAASAAHRVLPGTTGIRLTCRGGLGLERFYAACGYREVGRLPAAIRVAEDDYRDDITMWLPLGADPARAASTASVGAGVGGR</sequence>